<evidence type="ECO:0000256" key="6">
    <source>
        <dbReference type="ARBA" id="ARBA00023180"/>
    </source>
</evidence>
<dbReference type="PANTHER" id="PTHR13234">
    <property type="entry name" value="GAMMA-INTERFERON INDUCIBLE LYSOSOMAL THIOL REDUCTASE GILT"/>
    <property type="match status" value="1"/>
</dbReference>
<evidence type="ECO:0000256" key="5">
    <source>
        <dbReference type="ARBA" id="ARBA00023157"/>
    </source>
</evidence>
<comment type="function">
    <text evidence="7">Lysosomal thiol reductase that can reduce protein disulfide bonds. Facilitates the complete unfolding of proteins destined for lysosomal degradation. Plays an important role in antigen processing.</text>
</comment>
<comment type="subunit">
    <text evidence="2 7">Dimer; disulfide-linked.</text>
</comment>
<keyword evidence="7" id="KW-0560">Oxidoreductase</keyword>
<keyword evidence="7" id="KW-0391">Immunity</keyword>
<protein>
    <recommendedName>
        <fullName evidence="7">Gamma-interferon-inducible lysosomal thiol reductase</fullName>
        <ecNumber evidence="7">1.8.-.-</ecNumber>
    </recommendedName>
    <alternativeName>
        <fullName evidence="7">Gamma-interferon-inducible protein IP-30</fullName>
    </alternativeName>
</protein>
<evidence type="ECO:0000256" key="3">
    <source>
        <dbReference type="ARBA" id="ARBA00022525"/>
    </source>
</evidence>
<keyword evidence="5 7" id="KW-1015">Disulfide bond</keyword>
<dbReference type="GO" id="GO:0005576">
    <property type="term" value="C:extracellular region"/>
    <property type="evidence" value="ECO:0007669"/>
    <property type="project" value="UniProtKB-SubCell"/>
</dbReference>
<dbReference type="InterPro" id="IPR004911">
    <property type="entry name" value="Interferon-induced_GILT"/>
</dbReference>
<keyword evidence="3 7" id="KW-0964">Secreted</keyword>
<dbReference type="Pfam" id="PF02199">
    <property type="entry name" value="SapA"/>
    <property type="match status" value="1"/>
</dbReference>
<dbReference type="InterPro" id="IPR003119">
    <property type="entry name" value="SAP_A"/>
</dbReference>
<evidence type="ECO:0000256" key="2">
    <source>
        <dbReference type="ARBA" id="ARBA00011615"/>
    </source>
</evidence>
<keyword evidence="4 7" id="KW-0732">Signal</keyword>
<comment type="similarity">
    <text evidence="1 7">Belongs to the GILT family.</text>
</comment>
<evidence type="ECO:0000256" key="4">
    <source>
        <dbReference type="ARBA" id="ARBA00022729"/>
    </source>
</evidence>
<reference evidence="10" key="1">
    <citation type="submission" date="2021-02" db="EMBL/GenBank/DDBJ databases">
        <title>Comparative genomics reveals that relaxation of natural selection precedes convergent phenotypic evolution of cavefish.</title>
        <authorList>
            <person name="Peng Z."/>
        </authorList>
    </citation>
    <scope>NUCLEOTIDE SEQUENCE</scope>
    <source>
        <tissue evidence="10">Muscle</tissue>
    </source>
</reference>
<comment type="caution">
    <text evidence="10">The sequence shown here is derived from an EMBL/GenBank/DDBJ whole genome shotgun (WGS) entry which is preliminary data.</text>
</comment>
<dbReference type="EMBL" id="JAFHDT010000020">
    <property type="protein sequence ID" value="KAI7795538.1"/>
    <property type="molecule type" value="Genomic_DNA"/>
</dbReference>
<dbReference type="PROSITE" id="PS51110">
    <property type="entry name" value="SAP_A"/>
    <property type="match status" value="1"/>
</dbReference>
<dbReference type="Pfam" id="PF03227">
    <property type="entry name" value="GILT"/>
    <property type="match status" value="1"/>
</dbReference>
<evidence type="ECO:0000259" key="9">
    <source>
        <dbReference type="PROSITE" id="PS51110"/>
    </source>
</evidence>
<proteinExistence type="inferred from homology"/>
<name>A0A9W7TBP9_TRIRA</name>
<feature type="chain" id="PRO_5040748047" description="Gamma-interferon-inducible lysosomal thiol reductase" evidence="8">
    <location>
        <begin position="21"/>
        <end position="248"/>
    </location>
</feature>
<sequence length="248" mass="27643">MNIILLHVFIVIFISVHIQCISHPKPSCGYPPSQWCSSLEIAIECGVRKQCMELNATRPDPVVPLDVTLYYESLCPGSRAFLTEQLFPTWTLLKDIMEVNLVPFGNAMEIPEENSFICQHGEPECYANMIEACILHAAGQSAFHVIYCMVSSADVLKSAKSCLELCAPFVKWATIESCAVGDLGHRLMHENAMKTQALQPEHTYVPWITFNGEHTSEWEDKAMSTLFSLVCDLYKGIKPPACTGALKN</sequence>
<dbReference type="Proteomes" id="UP001059041">
    <property type="component" value="Linkage Group LG20"/>
</dbReference>
<evidence type="ECO:0000313" key="11">
    <source>
        <dbReference type="Proteomes" id="UP001059041"/>
    </source>
</evidence>
<keyword evidence="11" id="KW-1185">Reference proteome</keyword>
<dbReference type="GO" id="GO:0002376">
    <property type="term" value="P:immune system process"/>
    <property type="evidence" value="ECO:0007669"/>
    <property type="project" value="UniProtKB-KW"/>
</dbReference>
<dbReference type="GO" id="GO:0016671">
    <property type="term" value="F:oxidoreductase activity, acting on a sulfur group of donors, disulfide as acceptor"/>
    <property type="evidence" value="ECO:0007669"/>
    <property type="project" value="UniProtKB-UniRule"/>
</dbReference>
<evidence type="ECO:0000256" key="7">
    <source>
        <dbReference type="RuleBase" id="RU369109"/>
    </source>
</evidence>
<keyword evidence="6 7" id="KW-0325">Glycoprotein</keyword>
<feature type="signal peptide" evidence="8">
    <location>
        <begin position="1"/>
        <end position="20"/>
    </location>
</feature>
<dbReference type="EC" id="1.8.-.-" evidence="7"/>
<evidence type="ECO:0000256" key="8">
    <source>
        <dbReference type="SAM" id="SignalP"/>
    </source>
</evidence>
<keyword evidence="7" id="KW-0458">Lysosome</keyword>
<keyword evidence="7" id="KW-0676">Redox-active center</keyword>
<evidence type="ECO:0000256" key="1">
    <source>
        <dbReference type="ARBA" id="ARBA00005679"/>
    </source>
</evidence>
<comment type="subcellular location">
    <subcellularLocation>
        <location evidence="7">Secreted</location>
    </subcellularLocation>
    <subcellularLocation>
        <location evidence="7">Lysosome</location>
    </subcellularLocation>
</comment>
<dbReference type="AlphaFoldDB" id="A0A9W7TBP9"/>
<evidence type="ECO:0000313" key="10">
    <source>
        <dbReference type="EMBL" id="KAI7795538.1"/>
    </source>
</evidence>
<accession>A0A9W7TBP9</accession>
<dbReference type="PANTHER" id="PTHR13234:SF45">
    <property type="entry name" value="GAMMA-INTERFERON-INDUCIBLE LYSOSOMAL THIOL REDUCTASE-LIKE"/>
    <property type="match status" value="1"/>
</dbReference>
<gene>
    <name evidence="10" type="ORF">IRJ41_021807</name>
</gene>
<feature type="domain" description="Saposin A-type" evidence="9">
    <location>
        <begin position="21"/>
        <end position="61"/>
    </location>
</feature>
<dbReference type="GO" id="GO:0005764">
    <property type="term" value="C:lysosome"/>
    <property type="evidence" value="ECO:0007669"/>
    <property type="project" value="UniProtKB-SubCell"/>
</dbReference>
<organism evidence="10 11">
    <name type="scientific">Triplophysa rosa</name>
    <name type="common">Cave loach</name>
    <dbReference type="NCBI Taxonomy" id="992332"/>
    <lineage>
        <taxon>Eukaryota</taxon>
        <taxon>Metazoa</taxon>
        <taxon>Chordata</taxon>
        <taxon>Craniata</taxon>
        <taxon>Vertebrata</taxon>
        <taxon>Euteleostomi</taxon>
        <taxon>Actinopterygii</taxon>
        <taxon>Neopterygii</taxon>
        <taxon>Teleostei</taxon>
        <taxon>Ostariophysi</taxon>
        <taxon>Cypriniformes</taxon>
        <taxon>Nemacheilidae</taxon>
        <taxon>Triplophysa</taxon>
    </lineage>
</organism>